<accession>A0A0H4WPC3</accession>
<dbReference type="EMBL" id="CP012109">
    <property type="protein sequence ID" value="AKQ64604.1"/>
    <property type="molecule type" value="Genomic_DNA"/>
</dbReference>
<sequence>MTVDTPPHAMGAVDVEVRTADGNSSRMPDAFVFEALALHRVWPVQAGVDGLDRIYLHGTGFRDGHVSVHIDNVSMAQFEVLSPSLIAVFTQAHAQGQVAVSVTDTGTLGVVRLPNALQFVP</sequence>
<dbReference type="CDD" id="cd00102">
    <property type="entry name" value="IPT"/>
    <property type="match status" value="1"/>
</dbReference>
<organism evidence="2 3">
    <name type="scientific">Pseudomyxococcus hansupus</name>
    <dbReference type="NCBI Taxonomy" id="1297742"/>
    <lineage>
        <taxon>Bacteria</taxon>
        <taxon>Pseudomonadati</taxon>
        <taxon>Myxococcota</taxon>
        <taxon>Myxococcia</taxon>
        <taxon>Myxococcales</taxon>
        <taxon>Cystobacterineae</taxon>
        <taxon>Myxococcaceae</taxon>
        <taxon>Pseudomyxococcus</taxon>
    </lineage>
</organism>
<dbReference type="STRING" id="1297742.A176_001516"/>
<dbReference type="PATRIC" id="fig|1297742.4.peg.1534"/>
<keyword evidence="3" id="KW-1185">Reference proteome</keyword>
<dbReference type="SUPFAM" id="SSF81296">
    <property type="entry name" value="E set domains"/>
    <property type="match status" value="1"/>
</dbReference>
<evidence type="ECO:0000259" key="1">
    <source>
        <dbReference type="Pfam" id="PF01833"/>
    </source>
</evidence>
<gene>
    <name evidence="2" type="ORF">A176_001516</name>
</gene>
<dbReference type="Gene3D" id="2.60.40.10">
    <property type="entry name" value="Immunoglobulins"/>
    <property type="match status" value="1"/>
</dbReference>
<proteinExistence type="predicted"/>
<evidence type="ECO:0000313" key="2">
    <source>
        <dbReference type="EMBL" id="AKQ64604.1"/>
    </source>
</evidence>
<dbReference type="KEGG" id="mym:A176_001516"/>
<protein>
    <recommendedName>
        <fullName evidence="1">IPT/TIG domain-containing protein</fullName>
    </recommendedName>
</protein>
<dbReference type="Pfam" id="PF01833">
    <property type="entry name" value="TIG"/>
    <property type="match status" value="1"/>
</dbReference>
<dbReference type="Proteomes" id="UP000009026">
    <property type="component" value="Chromosome"/>
</dbReference>
<evidence type="ECO:0000313" key="3">
    <source>
        <dbReference type="Proteomes" id="UP000009026"/>
    </source>
</evidence>
<name>A0A0H4WPC3_9BACT</name>
<dbReference type="InterPro" id="IPR013783">
    <property type="entry name" value="Ig-like_fold"/>
</dbReference>
<reference evidence="2 3" key="1">
    <citation type="journal article" date="2016" name="PLoS ONE">
        <title>Complete Genome Sequence and Comparative Genomics of a Novel Myxobacterium Myxococcus hansupus.</title>
        <authorList>
            <person name="Sharma G."/>
            <person name="Narwani T."/>
            <person name="Subramanian S."/>
        </authorList>
    </citation>
    <scope>NUCLEOTIDE SEQUENCE [LARGE SCALE GENOMIC DNA]</scope>
    <source>
        <strain evidence="3">mixupus</strain>
    </source>
</reference>
<dbReference type="InterPro" id="IPR014756">
    <property type="entry name" value="Ig_E-set"/>
</dbReference>
<feature type="domain" description="IPT/TIG" evidence="1">
    <location>
        <begin position="39"/>
        <end position="106"/>
    </location>
</feature>
<dbReference type="InterPro" id="IPR002909">
    <property type="entry name" value="IPT_dom"/>
</dbReference>
<dbReference type="AlphaFoldDB" id="A0A0H4WPC3"/>